<proteinExistence type="predicted"/>
<feature type="compositionally biased region" description="Polar residues" evidence="1">
    <location>
        <begin position="185"/>
        <end position="194"/>
    </location>
</feature>
<feature type="region of interest" description="Disordered" evidence="1">
    <location>
        <begin position="180"/>
        <end position="394"/>
    </location>
</feature>
<reference evidence="2 3" key="1">
    <citation type="journal article" date="2018" name="Mol. Ecol.">
        <title>The obligate alkalophilic soda-lake fungus Sodiomyces alkalinus has shifted to a protein diet.</title>
        <authorList>
            <person name="Grum-Grzhimaylo A.A."/>
            <person name="Falkoski D.L."/>
            <person name="van den Heuvel J."/>
            <person name="Valero-Jimenez C.A."/>
            <person name="Min B."/>
            <person name="Choi I.G."/>
            <person name="Lipzen A."/>
            <person name="Daum C.G."/>
            <person name="Aanen D.K."/>
            <person name="Tsang A."/>
            <person name="Henrissat B."/>
            <person name="Bilanenko E.N."/>
            <person name="de Vries R.P."/>
            <person name="van Kan J.A.L."/>
            <person name="Grigoriev I.V."/>
            <person name="Debets A.J.M."/>
        </authorList>
    </citation>
    <scope>NUCLEOTIDE SEQUENCE [LARGE SCALE GENOMIC DNA]</scope>
    <source>
        <strain evidence="2 3">F11</strain>
    </source>
</reference>
<dbReference type="GeneID" id="39584061"/>
<dbReference type="STRING" id="1314773.A0A3N2PM16"/>
<dbReference type="OrthoDB" id="3550599at2759"/>
<evidence type="ECO:0000313" key="2">
    <source>
        <dbReference type="EMBL" id="ROT35519.1"/>
    </source>
</evidence>
<feature type="region of interest" description="Disordered" evidence="1">
    <location>
        <begin position="63"/>
        <end position="155"/>
    </location>
</feature>
<feature type="region of interest" description="Disordered" evidence="1">
    <location>
        <begin position="466"/>
        <end position="490"/>
    </location>
</feature>
<feature type="compositionally biased region" description="Polar residues" evidence="1">
    <location>
        <begin position="246"/>
        <end position="269"/>
    </location>
</feature>
<dbReference type="EMBL" id="ML119061">
    <property type="protein sequence ID" value="ROT35519.1"/>
    <property type="molecule type" value="Genomic_DNA"/>
</dbReference>
<feature type="compositionally biased region" description="Polar residues" evidence="1">
    <location>
        <begin position="285"/>
        <end position="301"/>
    </location>
</feature>
<feature type="compositionally biased region" description="Polar residues" evidence="1">
    <location>
        <begin position="416"/>
        <end position="435"/>
    </location>
</feature>
<evidence type="ECO:0000313" key="3">
    <source>
        <dbReference type="Proteomes" id="UP000272025"/>
    </source>
</evidence>
<feature type="region of interest" description="Disordered" evidence="1">
    <location>
        <begin position="406"/>
        <end position="450"/>
    </location>
</feature>
<dbReference type="AlphaFoldDB" id="A0A3N2PM16"/>
<feature type="compositionally biased region" description="Basic and acidic residues" evidence="1">
    <location>
        <begin position="230"/>
        <end position="244"/>
    </location>
</feature>
<gene>
    <name evidence="2" type="ORF">SODALDRAFT_68927</name>
</gene>
<organism evidence="2 3">
    <name type="scientific">Sodiomyces alkalinus (strain CBS 110278 / VKM F-3762 / F11)</name>
    <name type="common">Alkaliphilic filamentous fungus</name>
    <dbReference type="NCBI Taxonomy" id="1314773"/>
    <lineage>
        <taxon>Eukaryota</taxon>
        <taxon>Fungi</taxon>
        <taxon>Dikarya</taxon>
        <taxon>Ascomycota</taxon>
        <taxon>Pezizomycotina</taxon>
        <taxon>Sordariomycetes</taxon>
        <taxon>Hypocreomycetidae</taxon>
        <taxon>Glomerellales</taxon>
        <taxon>Plectosphaerellaceae</taxon>
        <taxon>Sodiomyces</taxon>
    </lineage>
</organism>
<dbReference type="RefSeq" id="XP_028463325.1">
    <property type="nucleotide sequence ID" value="XM_028615584.1"/>
</dbReference>
<accession>A0A3N2PM16</accession>
<keyword evidence="3" id="KW-1185">Reference proteome</keyword>
<evidence type="ECO:0000256" key="1">
    <source>
        <dbReference type="SAM" id="MobiDB-lite"/>
    </source>
</evidence>
<name>A0A3N2PM16_SODAK</name>
<sequence>MVSDALKPVVGRQCLYPGCSSMLITSQRYCLQHQDSHINRHDQQQAGHGRSVGGHSLAEEGFLRSPERQHGRPRMAPDSYPTEPGPSMHPRQFGQTGPGLPVNSRLDSEFAQQATKTAKKTAKTSSVSRMYMAPSPRMVRTQPPSSRESFEVDSARFEHQSLGGQRISDATTRTALFSLHPSKGAGSQSFSHLRTPTEPGFVKHNGPQTAKRGTELTAPTTAPPKGPSSVKEDKMGPSDSRVNRGDAQSPSSTPTTGNVPSFCGFSSTRFAPLDIPIQGTDEGLRTSTNSLSNGQDTSSKSFQRKRLKIPAAVKRVPSGLPPRPLRAAVKRVPAGLPPVLIPDDDGTSDESESSQSPQRPQKTRRIHTPEPSLPSLPSANGNPTSSTTIQQAPPISQPAASLNLQHLGLPPHQKPANDSSRGSVASSVERQQPAPSTVEDPLRSVNTPSQTEDCFSFVGEEERILGKHNGGQTPSPPGATSHVSQEAHRLRKAATFDQAKFDAVFYGQELAGPPPSGVTVPPAKQKRAPPPGEDGKLYLNIDPRIHWPRRWTDEWYENKMKEIRARGGRKANWGRAAQRMREQRLGEKAQSQVEADAVAPAQASTPRLREPEPWMHHRRIDFEDLSEDELPDYVLENPAWARACAWMRSNAEERRQRAKTSAGEALRRILSHTT</sequence>
<feature type="region of interest" description="Disordered" evidence="1">
    <location>
        <begin position="588"/>
        <end position="607"/>
    </location>
</feature>
<dbReference type="Proteomes" id="UP000272025">
    <property type="component" value="Unassembled WGS sequence"/>
</dbReference>
<feature type="compositionally biased region" description="Polar residues" evidence="1">
    <location>
        <begin position="375"/>
        <end position="394"/>
    </location>
</feature>
<feature type="compositionally biased region" description="Acidic residues" evidence="1">
    <location>
        <begin position="342"/>
        <end position="352"/>
    </location>
</feature>
<protein>
    <submittedName>
        <fullName evidence="2">Uncharacterized protein</fullName>
    </submittedName>
</protein>
<feature type="region of interest" description="Disordered" evidence="1">
    <location>
        <begin position="511"/>
        <end position="539"/>
    </location>
</feature>